<evidence type="ECO:0000313" key="4">
    <source>
        <dbReference type="Proteomes" id="UP000316426"/>
    </source>
</evidence>
<evidence type="ECO:0000259" key="2">
    <source>
        <dbReference type="PROSITE" id="PS50885"/>
    </source>
</evidence>
<keyword evidence="1" id="KW-1133">Transmembrane helix</keyword>
<dbReference type="GO" id="GO:0016020">
    <property type="term" value="C:membrane"/>
    <property type="evidence" value="ECO:0007669"/>
    <property type="project" value="InterPro"/>
</dbReference>
<proteinExistence type="predicted"/>
<dbReference type="Proteomes" id="UP000316426">
    <property type="component" value="Chromosome"/>
</dbReference>
<dbReference type="EMBL" id="CP036349">
    <property type="protein sequence ID" value="QDV74052.1"/>
    <property type="molecule type" value="Genomic_DNA"/>
</dbReference>
<gene>
    <name evidence="3" type="ORF">Spa11_22510</name>
</gene>
<dbReference type="PROSITE" id="PS50885">
    <property type="entry name" value="HAMP"/>
    <property type="match status" value="1"/>
</dbReference>
<dbReference type="KEGG" id="bmei:Spa11_22510"/>
<feature type="transmembrane region" description="Helical" evidence="1">
    <location>
        <begin position="61"/>
        <end position="85"/>
    </location>
</feature>
<feature type="transmembrane region" description="Helical" evidence="1">
    <location>
        <begin position="26"/>
        <end position="49"/>
    </location>
</feature>
<dbReference type="InterPro" id="IPR003660">
    <property type="entry name" value="HAMP_dom"/>
</dbReference>
<organism evidence="3 4">
    <name type="scientific">Botrimarina mediterranea</name>
    <dbReference type="NCBI Taxonomy" id="2528022"/>
    <lineage>
        <taxon>Bacteria</taxon>
        <taxon>Pseudomonadati</taxon>
        <taxon>Planctomycetota</taxon>
        <taxon>Planctomycetia</taxon>
        <taxon>Pirellulales</taxon>
        <taxon>Lacipirellulaceae</taxon>
        <taxon>Botrimarina</taxon>
    </lineage>
</organism>
<evidence type="ECO:0000256" key="1">
    <source>
        <dbReference type="SAM" id="Phobius"/>
    </source>
</evidence>
<dbReference type="GO" id="GO:0007165">
    <property type="term" value="P:signal transduction"/>
    <property type="evidence" value="ECO:0007669"/>
    <property type="project" value="InterPro"/>
</dbReference>
<evidence type="ECO:0000313" key="3">
    <source>
        <dbReference type="EMBL" id="QDV74052.1"/>
    </source>
</evidence>
<protein>
    <recommendedName>
        <fullName evidence="2">HAMP domain-containing protein</fullName>
    </recommendedName>
</protein>
<reference evidence="3 4" key="1">
    <citation type="submission" date="2019-02" db="EMBL/GenBank/DDBJ databases">
        <title>Deep-cultivation of Planctomycetes and their phenomic and genomic characterization uncovers novel biology.</title>
        <authorList>
            <person name="Wiegand S."/>
            <person name="Jogler M."/>
            <person name="Boedeker C."/>
            <person name="Pinto D."/>
            <person name="Vollmers J."/>
            <person name="Rivas-Marin E."/>
            <person name="Kohn T."/>
            <person name="Peeters S.H."/>
            <person name="Heuer A."/>
            <person name="Rast P."/>
            <person name="Oberbeckmann S."/>
            <person name="Bunk B."/>
            <person name="Jeske O."/>
            <person name="Meyerdierks A."/>
            <person name="Storesund J.E."/>
            <person name="Kallscheuer N."/>
            <person name="Luecker S."/>
            <person name="Lage O.M."/>
            <person name="Pohl T."/>
            <person name="Merkel B.J."/>
            <person name="Hornburger P."/>
            <person name="Mueller R.-W."/>
            <person name="Bruemmer F."/>
            <person name="Labrenz M."/>
            <person name="Spormann A.M."/>
            <person name="Op den Camp H."/>
            <person name="Overmann J."/>
            <person name="Amann R."/>
            <person name="Jetten M.S.M."/>
            <person name="Mascher T."/>
            <person name="Medema M.H."/>
            <person name="Devos D.P."/>
            <person name="Kaster A.-K."/>
            <person name="Ovreas L."/>
            <person name="Rohde M."/>
            <person name="Galperin M.Y."/>
            <person name="Jogler C."/>
        </authorList>
    </citation>
    <scope>NUCLEOTIDE SEQUENCE [LARGE SCALE GENOMIC DNA]</scope>
    <source>
        <strain evidence="3 4">Spa11</strain>
    </source>
</reference>
<feature type="domain" description="HAMP" evidence="2">
    <location>
        <begin position="89"/>
        <end position="141"/>
    </location>
</feature>
<dbReference type="AlphaFoldDB" id="A0A518K8E0"/>
<keyword evidence="1" id="KW-0472">Membrane</keyword>
<accession>A0A518K8E0</accession>
<dbReference type="RefSeq" id="WP_145112120.1">
    <property type="nucleotide sequence ID" value="NZ_CP036349.1"/>
</dbReference>
<sequence>MSKHQRKRVFVDRDIQGGLVWIAARYWALSLTVVGMLTVVGWVFIAPGIAQLVESPEQLRSLISCLIMGLVAAAALLPVVLLDLVKFSHRFAGPMVRLRESMRRAAAGEHVDPIRFRDGDYWQDLAEAFNAMQARIDRSEQVRTKDVA</sequence>
<name>A0A518K8E0_9BACT</name>
<keyword evidence="1" id="KW-0812">Transmembrane</keyword>
<keyword evidence="4" id="KW-1185">Reference proteome</keyword>
<dbReference type="Gene3D" id="6.10.340.10">
    <property type="match status" value="1"/>
</dbReference>